<comment type="similarity">
    <text evidence="5 11">Belongs to the purine/pyrimidine phosphoribosyltransferase family.</text>
</comment>
<comment type="caution">
    <text evidence="13">The sequence shown here is derived from an EMBL/GenBank/DDBJ whole genome shotgun (WGS) entry which is preliminary data.</text>
</comment>
<evidence type="ECO:0000256" key="4">
    <source>
        <dbReference type="ARBA" id="ARBA00004659"/>
    </source>
</evidence>
<dbReference type="NCBIfam" id="TIGR01090">
    <property type="entry name" value="apt"/>
    <property type="match status" value="1"/>
</dbReference>
<evidence type="ECO:0000256" key="9">
    <source>
        <dbReference type="ARBA" id="ARBA00022679"/>
    </source>
</evidence>
<proteinExistence type="inferred from homology"/>
<keyword evidence="7 11" id="KW-0963">Cytoplasm</keyword>
<gene>
    <name evidence="11" type="primary">apt</name>
    <name evidence="13" type="ORF">CDO51_10915</name>
</gene>
<feature type="domain" description="Phosphoribosyltransferase" evidence="12">
    <location>
        <begin position="27"/>
        <end position="162"/>
    </location>
</feature>
<dbReference type="GO" id="GO:0044209">
    <property type="term" value="P:AMP salvage"/>
    <property type="evidence" value="ECO:0007669"/>
    <property type="project" value="UniProtKB-UniRule"/>
</dbReference>
<dbReference type="InterPro" id="IPR005764">
    <property type="entry name" value="Ade_phspho_trans"/>
</dbReference>
<evidence type="ECO:0000256" key="10">
    <source>
        <dbReference type="ARBA" id="ARBA00022726"/>
    </source>
</evidence>
<keyword evidence="9 11" id="KW-0808">Transferase</keyword>
<dbReference type="InterPro" id="IPR029057">
    <property type="entry name" value="PRTase-like"/>
</dbReference>
<comment type="function">
    <text evidence="2 11">Catalyzes a salvage reaction resulting in the formation of AMP, that is energically less costly than de novo synthesis.</text>
</comment>
<dbReference type="SUPFAM" id="SSF53271">
    <property type="entry name" value="PRTase-like"/>
    <property type="match status" value="1"/>
</dbReference>
<comment type="subcellular location">
    <subcellularLocation>
        <location evidence="3 11">Cytoplasm</location>
    </subcellularLocation>
</comment>
<dbReference type="Pfam" id="PF00156">
    <property type="entry name" value="Pribosyltran"/>
    <property type="match status" value="1"/>
</dbReference>
<dbReference type="CDD" id="cd06223">
    <property type="entry name" value="PRTases_typeI"/>
    <property type="match status" value="1"/>
</dbReference>
<dbReference type="Gene3D" id="3.40.50.2020">
    <property type="match status" value="1"/>
</dbReference>
<keyword evidence="10 11" id="KW-0660">Purine salvage</keyword>
<comment type="pathway">
    <text evidence="4 11">Purine metabolism; AMP biosynthesis via salvage pathway; AMP from adenine: step 1/1.</text>
</comment>
<dbReference type="AlphaFoldDB" id="A0A226BVI5"/>
<organism evidence="13 14">
    <name type="scientific">Natranaerobius trueperi</name>
    <dbReference type="NCBI Taxonomy" id="759412"/>
    <lineage>
        <taxon>Bacteria</taxon>
        <taxon>Bacillati</taxon>
        <taxon>Bacillota</taxon>
        <taxon>Clostridia</taxon>
        <taxon>Natranaerobiales</taxon>
        <taxon>Natranaerobiaceae</taxon>
        <taxon>Natranaerobius</taxon>
    </lineage>
</organism>
<reference evidence="13 14" key="1">
    <citation type="submission" date="2017-06" db="EMBL/GenBank/DDBJ databases">
        <title>Draft Genome Sequence of Natranaerobius trueperi halophilic, alkalithermophilic bacteria from soda lakes.</title>
        <authorList>
            <person name="Zhao B."/>
        </authorList>
    </citation>
    <scope>NUCLEOTIDE SEQUENCE [LARGE SCALE GENOMIC DNA]</scope>
    <source>
        <strain evidence="13 14">DSM 18760</strain>
    </source>
</reference>
<dbReference type="InterPro" id="IPR000836">
    <property type="entry name" value="PRTase_dom"/>
</dbReference>
<keyword evidence="14" id="KW-1185">Reference proteome</keyword>
<evidence type="ECO:0000256" key="7">
    <source>
        <dbReference type="ARBA" id="ARBA00022490"/>
    </source>
</evidence>
<dbReference type="NCBIfam" id="NF002634">
    <property type="entry name" value="PRK02304.1-3"/>
    <property type="match status" value="1"/>
</dbReference>
<dbReference type="GO" id="GO:0016208">
    <property type="term" value="F:AMP binding"/>
    <property type="evidence" value="ECO:0007669"/>
    <property type="project" value="TreeGrafter"/>
</dbReference>
<evidence type="ECO:0000259" key="12">
    <source>
        <dbReference type="Pfam" id="PF00156"/>
    </source>
</evidence>
<dbReference type="GO" id="GO:0005737">
    <property type="term" value="C:cytoplasm"/>
    <property type="evidence" value="ECO:0007669"/>
    <property type="project" value="UniProtKB-SubCell"/>
</dbReference>
<dbReference type="EC" id="2.4.2.7" evidence="6 11"/>
<dbReference type="EMBL" id="NIQC01000030">
    <property type="protein sequence ID" value="OWZ83003.1"/>
    <property type="molecule type" value="Genomic_DNA"/>
</dbReference>
<dbReference type="InterPro" id="IPR050054">
    <property type="entry name" value="UPRTase/APRTase"/>
</dbReference>
<keyword evidence="8 11" id="KW-0328">Glycosyltransferase</keyword>
<evidence type="ECO:0000256" key="1">
    <source>
        <dbReference type="ARBA" id="ARBA00000868"/>
    </source>
</evidence>
<evidence type="ECO:0000256" key="3">
    <source>
        <dbReference type="ARBA" id="ARBA00004496"/>
    </source>
</evidence>
<accession>A0A226BVI5</accession>
<dbReference type="RefSeq" id="WP_089024292.1">
    <property type="nucleotide sequence ID" value="NZ_NIQC01000030.1"/>
</dbReference>
<dbReference type="PANTHER" id="PTHR32315:SF3">
    <property type="entry name" value="ADENINE PHOSPHORIBOSYLTRANSFERASE"/>
    <property type="match status" value="1"/>
</dbReference>
<dbReference type="HAMAP" id="MF_00004">
    <property type="entry name" value="Aden_phosphoribosyltr"/>
    <property type="match status" value="1"/>
</dbReference>
<evidence type="ECO:0000256" key="11">
    <source>
        <dbReference type="HAMAP-Rule" id="MF_00004"/>
    </source>
</evidence>
<protein>
    <recommendedName>
        <fullName evidence="6 11">Adenine phosphoribosyltransferase</fullName>
        <shortName evidence="11">APRT</shortName>
        <ecNumber evidence="6 11">2.4.2.7</ecNumber>
    </recommendedName>
</protein>
<evidence type="ECO:0000313" key="14">
    <source>
        <dbReference type="Proteomes" id="UP000214588"/>
    </source>
</evidence>
<evidence type="ECO:0000256" key="6">
    <source>
        <dbReference type="ARBA" id="ARBA00011893"/>
    </source>
</evidence>
<dbReference type="Proteomes" id="UP000214588">
    <property type="component" value="Unassembled WGS sequence"/>
</dbReference>
<dbReference type="UniPathway" id="UPA00588">
    <property type="reaction ID" value="UER00646"/>
</dbReference>
<dbReference type="GO" id="GO:0002055">
    <property type="term" value="F:adenine binding"/>
    <property type="evidence" value="ECO:0007669"/>
    <property type="project" value="TreeGrafter"/>
</dbReference>
<dbReference type="GO" id="GO:0006166">
    <property type="term" value="P:purine ribonucleoside salvage"/>
    <property type="evidence" value="ECO:0007669"/>
    <property type="project" value="UniProtKB-UniRule"/>
</dbReference>
<evidence type="ECO:0000256" key="2">
    <source>
        <dbReference type="ARBA" id="ARBA00003968"/>
    </source>
</evidence>
<dbReference type="GO" id="GO:0006168">
    <property type="term" value="P:adenine salvage"/>
    <property type="evidence" value="ECO:0007669"/>
    <property type="project" value="InterPro"/>
</dbReference>
<dbReference type="NCBIfam" id="NF002636">
    <property type="entry name" value="PRK02304.1-5"/>
    <property type="match status" value="1"/>
</dbReference>
<evidence type="ECO:0000256" key="5">
    <source>
        <dbReference type="ARBA" id="ARBA00008391"/>
    </source>
</evidence>
<comment type="subunit">
    <text evidence="11">Homodimer.</text>
</comment>
<sequence length="170" mass="18601">MNLREYIRDVPDFPKQGVVFKDITTALKDPEALAEIIINLSGHFESKLPDIVVGIESRGFILGPAIAKELGAGFVPARKEGKLPEKTESKDYDTEYSRDTLEIHQDAINDGERVLIVDDLLATGGTAEATASIVEALGGKVVGFGFMIELSFLNGREKIANYDVKVLETY</sequence>
<name>A0A226BVI5_9FIRM</name>
<dbReference type="OrthoDB" id="9803963at2"/>
<dbReference type="PANTHER" id="PTHR32315">
    <property type="entry name" value="ADENINE PHOSPHORIBOSYLTRANSFERASE"/>
    <property type="match status" value="1"/>
</dbReference>
<evidence type="ECO:0000313" key="13">
    <source>
        <dbReference type="EMBL" id="OWZ83003.1"/>
    </source>
</evidence>
<comment type="catalytic activity">
    <reaction evidence="1 11">
        <text>AMP + diphosphate = 5-phospho-alpha-D-ribose 1-diphosphate + adenine</text>
        <dbReference type="Rhea" id="RHEA:16609"/>
        <dbReference type="ChEBI" id="CHEBI:16708"/>
        <dbReference type="ChEBI" id="CHEBI:33019"/>
        <dbReference type="ChEBI" id="CHEBI:58017"/>
        <dbReference type="ChEBI" id="CHEBI:456215"/>
        <dbReference type="EC" id="2.4.2.7"/>
    </reaction>
</comment>
<dbReference type="GO" id="GO:0003999">
    <property type="term" value="F:adenine phosphoribosyltransferase activity"/>
    <property type="evidence" value="ECO:0007669"/>
    <property type="project" value="UniProtKB-UniRule"/>
</dbReference>
<dbReference type="FunFam" id="3.40.50.2020:FF:000021">
    <property type="entry name" value="Adenine phosphoribosyltransferase"/>
    <property type="match status" value="1"/>
</dbReference>
<evidence type="ECO:0000256" key="8">
    <source>
        <dbReference type="ARBA" id="ARBA00022676"/>
    </source>
</evidence>